<comment type="similarity">
    <text evidence="1">Belongs to the HIBADH-related family. NP60 subfamily.</text>
</comment>
<reference evidence="7" key="1">
    <citation type="journal article" date="2020" name="Mol. Plant Microbe Interact.">
        <title>Genome Sequence of the Biocontrol Agent Coniothyrium minitans strain Conio (IMI 134523).</title>
        <authorList>
            <person name="Patel D."/>
            <person name="Shittu T.A."/>
            <person name="Baroncelli R."/>
            <person name="Muthumeenakshi S."/>
            <person name="Osborne T.H."/>
            <person name="Janganan T.K."/>
            <person name="Sreenivasaprasad S."/>
        </authorList>
    </citation>
    <scope>NUCLEOTIDE SEQUENCE</scope>
    <source>
        <strain evidence="7">Conio</strain>
    </source>
</reference>
<sequence length="327" mass="34435">MSSISPPRSGWFGLGSMGLAMACNLQKHLTEQELPALHFANRNISKGDPLKALGGLPCQDIKELVEACDMIFISVTNDEVLTTVVESFVSTNSLRGKILVDTTTVHPNTTASLATVLASHDCSFVAAPVFGPPPTARAGQLLVAVAGPSQAIEILAPYLQGVIARAVIRVGEDPSKALLLKSTSNFISAGLMYLLSEAHVLAEKSGLPATLLESLIEANFGAYAANTSKRLTSGSYMPTAGQAPNSALELAIKDVSIGLGIAKEQGVKLEIGELSMGSMQEAKAFGDESGRKLDSHSVFGVVRKKAGLEFENEAVKERDGSREQKKA</sequence>
<dbReference type="InterPro" id="IPR013328">
    <property type="entry name" value="6PGD_dom2"/>
</dbReference>
<dbReference type="Proteomes" id="UP000756921">
    <property type="component" value="Unassembled WGS sequence"/>
</dbReference>
<dbReference type="Pfam" id="PF14833">
    <property type="entry name" value="NAD_binding_11"/>
    <property type="match status" value="1"/>
</dbReference>
<proteinExistence type="inferred from homology"/>
<evidence type="ECO:0000256" key="4">
    <source>
        <dbReference type="PIRSR" id="PIRSR000103-1"/>
    </source>
</evidence>
<dbReference type="EMBL" id="WJXW01000001">
    <property type="protein sequence ID" value="KAF9740826.1"/>
    <property type="molecule type" value="Genomic_DNA"/>
</dbReference>
<dbReference type="InterPro" id="IPR036291">
    <property type="entry name" value="NAD(P)-bd_dom_sf"/>
</dbReference>
<evidence type="ECO:0000256" key="1">
    <source>
        <dbReference type="ARBA" id="ARBA00007598"/>
    </source>
</evidence>
<dbReference type="PIRSF" id="PIRSF000103">
    <property type="entry name" value="HIBADH"/>
    <property type="match status" value="1"/>
</dbReference>
<evidence type="ECO:0000256" key="3">
    <source>
        <dbReference type="ARBA" id="ARBA00023027"/>
    </source>
</evidence>
<dbReference type="PANTHER" id="PTHR43580">
    <property type="entry name" value="OXIDOREDUCTASE GLYR1-RELATED"/>
    <property type="match status" value="1"/>
</dbReference>
<dbReference type="Pfam" id="PF03446">
    <property type="entry name" value="NAD_binding_2"/>
    <property type="match status" value="1"/>
</dbReference>
<dbReference type="Gene3D" id="1.10.1040.10">
    <property type="entry name" value="N-(1-d-carboxylethyl)-l-norvaline Dehydrogenase, domain 2"/>
    <property type="match status" value="1"/>
</dbReference>
<gene>
    <name evidence="7" type="ORF">PMIN01_00365</name>
</gene>
<dbReference type="Gene3D" id="3.40.50.720">
    <property type="entry name" value="NAD(P)-binding Rossmann-like Domain"/>
    <property type="match status" value="1"/>
</dbReference>
<evidence type="ECO:0000259" key="6">
    <source>
        <dbReference type="Pfam" id="PF14833"/>
    </source>
</evidence>
<dbReference type="SUPFAM" id="SSF48179">
    <property type="entry name" value="6-phosphogluconate dehydrogenase C-terminal domain-like"/>
    <property type="match status" value="1"/>
</dbReference>
<evidence type="ECO:0000256" key="2">
    <source>
        <dbReference type="ARBA" id="ARBA00023002"/>
    </source>
</evidence>
<dbReference type="PANTHER" id="PTHR43580:SF8">
    <property type="entry name" value="6-PHOSPHOGLUCONATE DEHYDROGENASE NADP-BINDING DOMAIN-CONTAINING PROTEIN-RELATED"/>
    <property type="match status" value="1"/>
</dbReference>
<protein>
    <submittedName>
        <fullName evidence="7">Uncharacterized protein</fullName>
    </submittedName>
</protein>
<evidence type="ECO:0000313" key="7">
    <source>
        <dbReference type="EMBL" id="KAF9740826.1"/>
    </source>
</evidence>
<keyword evidence="3" id="KW-0520">NAD</keyword>
<name>A0A9P6GS22_9PLEO</name>
<dbReference type="InterPro" id="IPR051265">
    <property type="entry name" value="HIBADH-related_NP60_sf"/>
</dbReference>
<feature type="active site" evidence="4">
    <location>
        <position position="181"/>
    </location>
</feature>
<dbReference type="InterPro" id="IPR029154">
    <property type="entry name" value="HIBADH-like_NADP-bd"/>
</dbReference>
<accession>A0A9P6GS22</accession>
<dbReference type="AlphaFoldDB" id="A0A9P6GS22"/>
<dbReference type="SUPFAM" id="SSF51735">
    <property type="entry name" value="NAD(P)-binding Rossmann-fold domains"/>
    <property type="match status" value="1"/>
</dbReference>
<comment type="caution">
    <text evidence="7">The sequence shown here is derived from an EMBL/GenBank/DDBJ whole genome shotgun (WGS) entry which is preliminary data.</text>
</comment>
<evidence type="ECO:0000313" key="8">
    <source>
        <dbReference type="Proteomes" id="UP000756921"/>
    </source>
</evidence>
<dbReference type="InterPro" id="IPR008927">
    <property type="entry name" value="6-PGluconate_DH-like_C_sf"/>
</dbReference>
<dbReference type="InterPro" id="IPR006115">
    <property type="entry name" value="6PGDH_NADP-bd"/>
</dbReference>
<dbReference type="GO" id="GO:0051287">
    <property type="term" value="F:NAD binding"/>
    <property type="evidence" value="ECO:0007669"/>
    <property type="project" value="InterPro"/>
</dbReference>
<dbReference type="InterPro" id="IPR015815">
    <property type="entry name" value="HIBADH-related"/>
</dbReference>
<keyword evidence="2" id="KW-0560">Oxidoreductase</keyword>
<feature type="domain" description="3-hydroxyisobutyrate dehydrogenase-like NAD-binding" evidence="6">
    <location>
        <begin position="180"/>
        <end position="287"/>
    </location>
</feature>
<keyword evidence="8" id="KW-1185">Reference proteome</keyword>
<organism evidence="7 8">
    <name type="scientific">Paraphaeosphaeria minitans</name>
    <dbReference type="NCBI Taxonomy" id="565426"/>
    <lineage>
        <taxon>Eukaryota</taxon>
        <taxon>Fungi</taxon>
        <taxon>Dikarya</taxon>
        <taxon>Ascomycota</taxon>
        <taxon>Pezizomycotina</taxon>
        <taxon>Dothideomycetes</taxon>
        <taxon>Pleosporomycetidae</taxon>
        <taxon>Pleosporales</taxon>
        <taxon>Massarineae</taxon>
        <taxon>Didymosphaeriaceae</taxon>
        <taxon>Paraphaeosphaeria</taxon>
    </lineage>
</organism>
<dbReference type="GO" id="GO:0050661">
    <property type="term" value="F:NADP binding"/>
    <property type="evidence" value="ECO:0007669"/>
    <property type="project" value="InterPro"/>
</dbReference>
<dbReference type="GO" id="GO:0016491">
    <property type="term" value="F:oxidoreductase activity"/>
    <property type="evidence" value="ECO:0007669"/>
    <property type="project" value="UniProtKB-KW"/>
</dbReference>
<evidence type="ECO:0000259" key="5">
    <source>
        <dbReference type="Pfam" id="PF03446"/>
    </source>
</evidence>
<dbReference type="OrthoDB" id="435038at2759"/>
<feature type="domain" description="6-phosphogluconate dehydrogenase NADP-binding" evidence="5">
    <location>
        <begin position="10"/>
        <end position="164"/>
    </location>
</feature>